<accession>A0A0U4E9G9</accession>
<evidence type="ECO:0000313" key="2">
    <source>
        <dbReference type="EMBL" id="ALX49916.1"/>
    </source>
</evidence>
<dbReference type="KEGG" id="lao:AOX59_15840"/>
<protein>
    <submittedName>
        <fullName evidence="2">Acriflavin resistance protein</fullName>
    </submittedName>
</protein>
<dbReference type="EMBL" id="CP013862">
    <property type="protein sequence ID" value="ALX49916.1"/>
    <property type="molecule type" value="Genomic_DNA"/>
</dbReference>
<dbReference type="GO" id="GO:0042910">
    <property type="term" value="F:xenobiotic transmembrane transporter activity"/>
    <property type="evidence" value="ECO:0007669"/>
    <property type="project" value="TreeGrafter"/>
</dbReference>
<organism evidence="2 3">
    <name type="scientific">Lentibacillus amyloliquefaciens</name>
    <dbReference type="NCBI Taxonomy" id="1472767"/>
    <lineage>
        <taxon>Bacteria</taxon>
        <taxon>Bacillati</taxon>
        <taxon>Bacillota</taxon>
        <taxon>Bacilli</taxon>
        <taxon>Bacillales</taxon>
        <taxon>Bacillaceae</taxon>
        <taxon>Lentibacillus</taxon>
    </lineage>
</organism>
<dbReference type="InterPro" id="IPR001036">
    <property type="entry name" value="Acrflvin-R"/>
</dbReference>
<dbReference type="Gene3D" id="3.30.70.1430">
    <property type="entry name" value="Multidrug efflux transporter AcrB pore domain"/>
    <property type="match status" value="2"/>
</dbReference>
<dbReference type="STRING" id="1472767.AOX59_15840"/>
<dbReference type="SUPFAM" id="SSF82714">
    <property type="entry name" value="Multidrug efflux transporter AcrB TolC docking domain, DN and DC subdomains"/>
    <property type="match status" value="2"/>
</dbReference>
<gene>
    <name evidence="2" type="ORF">AOX59_15840</name>
</gene>
<dbReference type="Gene3D" id="3.30.70.1440">
    <property type="entry name" value="Multidrug efflux transporter AcrB pore domain"/>
    <property type="match status" value="1"/>
</dbReference>
<feature type="transmembrane region" description="Helical" evidence="1">
    <location>
        <begin position="331"/>
        <end position="350"/>
    </location>
</feature>
<keyword evidence="3" id="KW-1185">Reference proteome</keyword>
<dbReference type="Gene3D" id="3.30.70.1320">
    <property type="entry name" value="Multidrug efflux transporter AcrB pore domain like"/>
    <property type="match status" value="1"/>
</dbReference>
<dbReference type="Gene3D" id="3.30.2090.10">
    <property type="entry name" value="Multidrug efflux transporter AcrB TolC docking domain, DN and DC subdomains"/>
    <property type="match status" value="2"/>
</dbReference>
<sequence>MKLVKTSVKRPVGVIMIVLAIIALGTISLRNLNVDLFPEIDLPIAVVATSYQDAAPEEVENLISRPIESSVSSVEGIETVQSQSQAGSSLVMMMFNNGTDLDQALLNVRESIDQVKGMLPDGAGDPSVLRFNPDQMPLMWVGLTGDEASKLTQVADDQIVPFFERQSGVASVTVEGAKNREIQIVLDQAKLQQYGVTSQTITQALNNSNQSASVGVVEKGNQDLQLRVTGGFDSVEDIEDTLVQTQSGGTVHIDELAEVNDTHAESSGDTLVNGEQAVVLSIMKKTDANTVEVANNINDSMKEMEGDLPSGLNTEVIIDTSEYINMSIKSVVQNILIGGIISFLILLLFLKSIRATIVIGLSIPIAIISTFTLMYFTGETLNVLTLGGLALGLGMMVDSSIVILEHIYSYRQRGYSLKDSAIKGASELTPAVIASTTTTLVVFLPMVFVDGIASDMFTPLAMTVSFALIASLIAAVTLVPMLSSKLLAKATEDSGKRYWFNRFLNRVNNVYRAVLKWVLGHRKTTVFGTILIIAGSLASIPMIGASFMPSSDQGQLQVTVETQPGSSLEHTQNVAEDVNEKLTAYDDVMETNYMNVGGGGGGAPGTGGASNQATYMMQLIPASERTQSTDDVVQSMSEELESVPGAEISVMATDSAAGMGDPVQISLTGPEHEVLRELSNEVVSTISEVDGVHNAASSADDGAPQMHIQVDSEKAAMYGLSDQQITSQIQLQFTGQTAAQYREDGNEMDITLMYPEDERSTINDLENVTIQSESGAAVPLTTLVTLEEVEGPVTLQRENQQPQLNVTSEIIGRDLGSVTNDIREKMDNMAMPEEYSYEIGGQAEDMASSFTDLSIALVFSIFLVYAVMAVQFENFLFPLIIMFSLPATVVGVLLGLLVTGLPLSIPAFIGVIMLAGIVVNNSIVLVDYINILRRDEYGRDRYEAILEAGTSRLRPILMTTLTTILAMVPLGLALGEGAEMQQPLAITIIFGLAISSLFTLLLIPVVYTLFDDLTAKITRRRKKA</sequence>
<dbReference type="Proteomes" id="UP000050331">
    <property type="component" value="Chromosome"/>
</dbReference>
<dbReference type="InterPro" id="IPR027463">
    <property type="entry name" value="AcrB_DN_DC_subdom"/>
</dbReference>
<feature type="transmembrane region" description="Helical" evidence="1">
    <location>
        <begin position="357"/>
        <end position="377"/>
    </location>
</feature>
<reference evidence="2 3" key="1">
    <citation type="submission" date="2016-01" db="EMBL/GenBank/DDBJ databases">
        <title>Complete genome sequence of strain Lentibacillus amyloliquefaciens LAM0015T isolated from saline sediment.</title>
        <authorList>
            <person name="Wang J.-L."/>
            <person name="He M.-X."/>
        </authorList>
    </citation>
    <scope>NUCLEOTIDE SEQUENCE [LARGE SCALE GENOMIC DNA]</scope>
    <source>
        <strain evidence="2 3">LAM0015</strain>
    </source>
</reference>
<feature type="transmembrane region" description="Helical" evidence="1">
    <location>
        <begin position="12"/>
        <end position="29"/>
    </location>
</feature>
<feature type="transmembrane region" description="Helical" evidence="1">
    <location>
        <begin position="853"/>
        <end position="872"/>
    </location>
</feature>
<feature type="transmembrane region" description="Helical" evidence="1">
    <location>
        <begin position="460"/>
        <end position="479"/>
    </location>
</feature>
<feature type="transmembrane region" description="Helical" evidence="1">
    <location>
        <begin position="907"/>
        <end position="932"/>
    </location>
</feature>
<dbReference type="Gene3D" id="1.20.1640.10">
    <property type="entry name" value="Multidrug efflux transporter AcrB transmembrane domain"/>
    <property type="match status" value="2"/>
</dbReference>
<evidence type="ECO:0000256" key="1">
    <source>
        <dbReference type="SAM" id="Phobius"/>
    </source>
</evidence>
<dbReference type="PANTHER" id="PTHR32063:SF0">
    <property type="entry name" value="SWARMING MOTILITY PROTEIN SWRC"/>
    <property type="match status" value="1"/>
</dbReference>
<dbReference type="AlphaFoldDB" id="A0A0U4E9G9"/>
<dbReference type="PRINTS" id="PR00702">
    <property type="entry name" value="ACRIFLAVINRP"/>
</dbReference>
<feature type="transmembrane region" description="Helical" evidence="1">
    <location>
        <begin position="879"/>
        <end position="901"/>
    </location>
</feature>
<evidence type="ECO:0000313" key="3">
    <source>
        <dbReference type="Proteomes" id="UP000050331"/>
    </source>
</evidence>
<feature type="transmembrane region" description="Helical" evidence="1">
    <location>
        <begin position="428"/>
        <end position="448"/>
    </location>
</feature>
<feature type="transmembrane region" description="Helical" evidence="1">
    <location>
        <begin position="953"/>
        <end position="972"/>
    </location>
</feature>
<feature type="transmembrane region" description="Helical" evidence="1">
    <location>
        <begin position="383"/>
        <end position="407"/>
    </location>
</feature>
<dbReference type="SUPFAM" id="SSF82693">
    <property type="entry name" value="Multidrug efflux transporter AcrB pore domain, PN1, PN2, PC1 and PC2 subdomains"/>
    <property type="match status" value="3"/>
</dbReference>
<dbReference type="GO" id="GO:0005886">
    <property type="term" value="C:plasma membrane"/>
    <property type="evidence" value="ECO:0007669"/>
    <property type="project" value="TreeGrafter"/>
</dbReference>
<feature type="transmembrane region" description="Helical" evidence="1">
    <location>
        <begin position="984"/>
        <end position="1010"/>
    </location>
</feature>
<dbReference type="Pfam" id="PF00873">
    <property type="entry name" value="ACR_tran"/>
    <property type="match status" value="1"/>
</dbReference>
<proteinExistence type="predicted"/>
<name>A0A0U4E9G9_9BACI</name>
<dbReference type="PANTHER" id="PTHR32063">
    <property type="match status" value="1"/>
</dbReference>
<keyword evidence="1" id="KW-0472">Membrane</keyword>
<keyword evidence="1" id="KW-1133">Transmembrane helix</keyword>
<keyword evidence="1" id="KW-0812">Transmembrane</keyword>
<dbReference type="SUPFAM" id="SSF82866">
    <property type="entry name" value="Multidrug efflux transporter AcrB transmembrane domain"/>
    <property type="match status" value="2"/>
</dbReference>
<dbReference type="RefSeq" id="WP_068446881.1">
    <property type="nucleotide sequence ID" value="NZ_CP013862.1"/>
</dbReference>
<dbReference type="OrthoDB" id="9757876at2"/>
<feature type="transmembrane region" description="Helical" evidence="1">
    <location>
        <begin position="526"/>
        <end position="548"/>
    </location>
</feature>